<accession>A0ABS5QNN1</accession>
<comment type="caution">
    <text evidence="2">The sequence shown here is derived from an EMBL/GenBank/DDBJ whole genome shotgun (WGS) entry which is preliminary data.</text>
</comment>
<sequence>MANVLVIGAHGKVGQLVVNDLVEAGDNVYAGFRDPNQFETIETADRLNPVLFDLSQSAEKMAKVMIDYKIEQVVFSAGAGGKGGDARTTQVDLDGAAKTMEAAETAKVRHYVMVSAAGADDREIWVKSGIYTYFMMKHYADRLLTQSKLSYTILRPTALTDEAASGRVGILSGAHDYASSVSRADVALMIVAALHQKEKKNQIVAFTSGDEEIKDVFQ</sequence>
<evidence type="ECO:0000313" key="3">
    <source>
        <dbReference type="Proteomes" id="UP001519418"/>
    </source>
</evidence>
<organism evidence="2 3">
    <name type="scientific">Fructobacillus papyriferae</name>
    <dbReference type="NCBI Taxonomy" id="2713171"/>
    <lineage>
        <taxon>Bacteria</taxon>
        <taxon>Bacillati</taxon>
        <taxon>Bacillota</taxon>
        <taxon>Bacilli</taxon>
        <taxon>Lactobacillales</taxon>
        <taxon>Lactobacillaceae</taxon>
        <taxon>Fructobacillus</taxon>
    </lineage>
</organism>
<gene>
    <name evidence="2" type="ORF">G6R27_01450</name>
</gene>
<dbReference type="Gene3D" id="3.40.50.720">
    <property type="entry name" value="NAD(P)-binding Rossmann-like Domain"/>
    <property type="match status" value="1"/>
</dbReference>
<dbReference type="InterPro" id="IPR016040">
    <property type="entry name" value="NAD(P)-bd_dom"/>
</dbReference>
<dbReference type="Pfam" id="PF13460">
    <property type="entry name" value="NAD_binding_10"/>
    <property type="match status" value="1"/>
</dbReference>
<evidence type="ECO:0000313" key="2">
    <source>
        <dbReference type="EMBL" id="MBS9334701.1"/>
    </source>
</evidence>
<keyword evidence="3" id="KW-1185">Reference proteome</keyword>
<dbReference type="PANTHER" id="PTHR15020:SF50">
    <property type="entry name" value="UPF0659 PROTEIN YMR090W"/>
    <property type="match status" value="1"/>
</dbReference>
<dbReference type="EMBL" id="JAAMFI010000001">
    <property type="protein sequence ID" value="MBS9334701.1"/>
    <property type="molecule type" value="Genomic_DNA"/>
</dbReference>
<evidence type="ECO:0000259" key="1">
    <source>
        <dbReference type="Pfam" id="PF13460"/>
    </source>
</evidence>
<dbReference type="RefSeq" id="WP_213819310.1">
    <property type="nucleotide sequence ID" value="NZ_JAAMFI010000001.1"/>
</dbReference>
<dbReference type="SUPFAM" id="SSF51735">
    <property type="entry name" value="NAD(P)-binding Rossmann-fold domains"/>
    <property type="match status" value="1"/>
</dbReference>
<dbReference type="PANTHER" id="PTHR15020">
    <property type="entry name" value="FLAVIN REDUCTASE-RELATED"/>
    <property type="match status" value="1"/>
</dbReference>
<protein>
    <submittedName>
        <fullName evidence="2">SDR family oxidoreductase</fullName>
    </submittedName>
</protein>
<dbReference type="Proteomes" id="UP001519418">
    <property type="component" value="Unassembled WGS sequence"/>
</dbReference>
<name>A0ABS5QNN1_9LACO</name>
<dbReference type="InterPro" id="IPR036291">
    <property type="entry name" value="NAD(P)-bd_dom_sf"/>
</dbReference>
<proteinExistence type="predicted"/>
<dbReference type="CDD" id="cd05243">
    <property type="entry name" value="SDR_a5"/>
    <property type="match status" value="1"/>
</dbReference>
<reference evidence="2 3" key="1">
    <citation type="submission" date="2020-02" db="EMBL/GenBank/DDBJ databases">
        <title>Fructobacillus sp. isolated from paper mulberry of Taiwan.</title>
        <authorList>
            <person name="Lin S.-T."/>
        </authorList>
    </citation>
    <scope>NUCLEOTIDE SEQUENCE [LARGE SCALE GENOMIC DNA]</scope>
    <source>
        <strain evidence="2 3">M1-10</strain>
    </source>
</reference>
<feature type="domain" description="NAD(P)-binding" evidence="1">
    <location>
        <begin position="8"/>
        <end position="196"/>
    </location>
</feature>